<feature type="region of interest" description="Disordered" evidence="1">
    <location>
        <begin position="151"/>
        <end position="172"/>
    </location>
</feature>
<keyword evidence="3" id="KW-1185">Reference proteome</keyword>
<accession>A0AAD1S6Q9</accession>
<gene>
    <name evidence="2" type="ORF">PECUL_23A051617</name>
</gene>
<evidence type="ECO:0000256" key="1">
    <source>
        <dbReference type="SAM" id="MobiDB-lite"/>
    </source>
</evidence>
<evidence type="ECO:0000313" key="2">
    <source>
        <dbReference type="EMBL" id="CAH2293362.1"/>
    </source>
</evidence>
<proteinExistence type="predicted"/>
<name>A0AAD1S6Q9_PELCU</name>
<feature type="region of interest" description="Disordered" evidence="1">
    <location>
        <begin position="184"/>
        <end position="206"/>
    </location>
</feature>
<evidence type="ECO:0000313" key="3">
    <source>
        <dbReference type="Proteomes" id="UP001295444"/>
    </source>
</evidence>
<dbReference type="AlphaFoldDB" id="A0AAD1S6Q9"/>
<sequence length="244" mass="27547">MRPCMHRAGEAVALPLRGYPATATERQKPRYSPPGPLGVNTVQHVRTTSHRGEGEVKGSRQATHLTANSPLMADTSCLSRNQDLSTETKLQTKLEAIMAAFWLKLENRALKHAPQQASSLLPKRHLPCTQNIPAALAGKRIMRRRLPRPQVLPQHKQKQSLTHQSPTFAHHRRPPVLITTTIHGTDRPRRTRPKTRDTKHHTDLHSRGIRHHKPDAWHSTTQKHLTLQAMRAHEDGVWHPAGFG</sequence>
<reference evidence="2" key="1">
    <citation type="submission" date="2022-03" db="EMBL/GenBank/DDBJ databases">
        <authorList>
            <person name="Alioto T."/>
            <person name="Alioto T."/>
            <person name="Gomez Garrido J."/>
        </authorList>
    </citation>
    <scope>NUCLEOTIDE SEQUENCE</scope>
</reference>
<dbReference type="Proteomes" id="UP001295444">
    <property type="component" value="Chromosome 05"/>
</dbReference>
<organism evidence="2 3">
    <name type="scientific">Pelobates cultripes</name>
    <name type="common">Western spadefoot toad</name>
    <dbReference type="NCBI Taxonomy" id="61616"/>
    <lineage>
        <taxon>Eukaryota</taxon>
        <taxon>Metazoa</taxon>
        <taxon>Chordata</taxon>
        <taxon>Craniata</taxon>
        <taxon>Vertebrata</taxon>
        <taxon>Euteleostomi</taxon>
        <taxon>Amphibia</taxon>
        <taxon>Batrachia</taxon>
        <taxon>Anura</taxon>
        <taxon>Pelobatoidea</taxon>
        <taxon>Pelobatidae</taxon>
        <taxon>Pelobates</taxon>
    </lineage>
</organism>
<dbReference type="EMBL" id="OW240916">
    <property type="protein sequence ID" value="CAH2293362.1"/>
    <property type="molecule type" value="Genomic_DNA"/>
</dbReference>
<protein>
    <submittedName>
        <fullName evidence="2">Uncharacterized protein</fullName>
    </submittedName>
</protein>